<dbReference type="SUPFAM" id="SSF55729">
    <property type="entry name" value="Acyl-CoA N-acyltransferases (Nat)"/>
    <property type="match status" value="1"/>
</dbReference>
<accession>A0A1I6TYS1</accession>
<sequence length="212" mass="24209">MKVTVRQEQPEDFDRVETVCRDAFWNLYIPGAEEHAVVHKLHHHKDSIRDLTSVIEVDGEIEGAIFYTPSQIVTPANHVIETISFGPVFISPKYQRQGLGKVLITTTIKEAQSLGYRAIITLGYPHHYQPYGFKGGEHYHLSMPDGLYYQGLLVLPLYEKALNGIEGHVVFSDALEVTSEEVDQFDQRFPQKEKEYQPSQDDYAEAIMLLDE</sequence>
<dbReference type="Proteomes" id="UP000199139">
    <property type="component" value="Unassembled WGS sequence"/>
</dbReference>
<dbReference type="EMBL" id="BJWJ01000018">
    <property type="protein sequence ID" value="GEM04853.1"/>
    <property type="molecule type" value="Genomic_DNA"/>
</dbReference>
<evidence type="ECO:0000313" key="2">
    <source>
        <dbReference type="EMBL" id="GEM04853.1"/>
    </source>
</evidence>
<dbReference type="CDD" id="cd04301">
    <property type="entry name" value="NAT_SF"/>
    <property type="match status" value="1"/>
</dbReference>
<dbReference type="STRING" id="306541.SAMN05421668_11949"/>
<dbReference type="Gene3D" id="3.40.630.30">
    <property type="match status" value="1"/>
</dbReference>
<evidence type="ECO:0000313" key="4">
    <source>
        <dbReference type="Proteomes" id="UP000199139"/>
    </source>
</evidence>
<gene>
    <name evidence="2" type="ORF">HMI01_18410</name>
    <name evidence="3" type="ORF">SAMN05421668_11949</name>
</gene>
<protein>
    <submittedName>
        <fullName evidence="2 3">N-acetyltransferase</fullName>
    </submittedName>
</protein>
<evidence type="ECO:0000259" key="1">
    <source>
        <dbReference type="PROSITE" id="PS51186"/>
    </source>
</evidence>
<keyword evidence="3" id="KW-0808">Transferase</keyword>
<keyword evidence="5" id="KW-1185">Reference proteome</keyword>
<dbReference type="AlphaFoldDB" id="A0A1I6TYS1"/>
<dbReference type="GO" id="GO:0016747">
    <property type="term" value="F:acyltransferase activity, transferring groups other than amino-acyl groups"/>
    <property type="evidence" value="ECO:0007669"/>
    <property type="project" value="InterPro"/>
</dbReference>
<organism evidence="3 4">
    <name type="scientific">Halolactibacillus miurensis</name>
    <dbReference type="NCBI Taxonomy" id="306541"/>
    <lineage>
        <taxon>Bacteria</taxon>
        <taxon>Bacillati</taxon>
        <taxon>Bacillota</taxon>
        <taxon>Bacilli</taxon>
        <taxon>Bacillales</taxon>
        <taxon>Bacillaceae</taxon>
        <taxon>Halolactibacillus</taxon>
    </lineage>
</organism>
<feature type="domain" description="N-acetyltransferase" evidence="1">
    <location>
        <begin position="3"/>
        <end position="154"/>
    </location>
</feature>
<dbReference type="OrthoDB" id="9797178at2"/>
<dbReference type="Pfam" id="PF00583">
    <property type="entry name" value="Acetyltransf_1"/>
    <property type="match status" value="1"/>
</dbReference>
<proteinExistence type="predicted"/>
<dbReference type="InterPro" id="IPR016181">
    <property type="entry name" value="Acyl_CoA_acyltransferase"/>
</dbReference>
<dbReference type="RefSeq" id="WP_062322045.1">
    <property type="nucleotide sequence ID" value="NZ_BJWJ01000018.1"/>
</dbReference>
<reference evidence="3 4" key="1">
    <citation type="submission" date="2016-10" db="EMBL/GenBank/DDBJ databases">
        <authorList>
            <person name="de Groot N.N."/>
        </authorList>
    </citation>
    <scope>NUCLEOTIDE SEQUENCE [LARGE SCALE GENOMIC DNA]</scope>
    <source>
        <strain evidence="3 4">DSM 17074</strain>
    </source>
</reference>
<reference evidence="2 5" key="2">
    <citation type="submission" date="2019-07" db="EMBL/GenBank/DDBJ databases">
        <title>Whole genome shotgun sequence of Halolactibacillus miurensis NBRC 100873.</title>
        <authorList>
            <person name="Hosoyama A."/>
            <person name="Uohara A."/>
            <person name="Ohji S."/>
            <person name="Ichikawa N."/>
        </authorList>
    </citation>
    <scope>NUCLEOTIDE SEQUENCE [LARGE SCALE GENOMIC DNA]</scope>
    <source>
        <strain evidence="2 5">NBRC 100873</strain>
    </source>
</reference>
<name>A0A1I6TYS1_9BACI</name>
<evidence type="ECO:0000313" key="3">
    <source>
        <dbReference type="EMBL" id="SFS94294.1"/>
    </source>
</evidence>
<dbReference type="Proteomes" id="UP000321773">
    <property type="component" value="Unassembled WGS sequence"/>
</dbReference>
<dbReference type="InterPro" id="IPR000182">
    <property type="entry name" value="GNAT_dom"/>
</dbReference>
<dbReference type="EMBL" id="FPAI01000019">
    <property type="protein sequence ID" value="SFS94294.1"/>
    <property type="molecule type" value="Genomic_DNA"/>
</dbReference>
<dbReference type="PROSITE" id="PS51186">
    <property type="entry name" value="GNAT"/>
    <property type="match status" value="1"/>
</dbReference>
<evidence type="ECO:0000313" key="5">
    <source>
        <dbReference type="Proteomes" id="UP000321773"/>
    </source>
</evidence>